<dbReference type="RefSeq" id="WP_149075513.1">
    <property type="nucleotide sequence ID" value="NZ_CP043329.1"/>
</dbReference>
<accession>A0A5C0VMI5</accession>
<protein>
    <recommendedName>
        <fullName evidence="3">DUF4595 domain-containing protein</fullName>
    </recommendedName>
</protein>
<evidence type="ECO:0000313" key="2">
    <source>
        <dbReference type="Proteomes" id="UP000323653"/>
    </source>
</evidence>
<dbReference type="AlphaFoldDB" id="A0A5C0VMI5"/>
<reference evidence="1 2" key="1">
    <citation type="submission" date="2019-08" db="EMBL/GenBank/DDBJ databases">
        <title>Pedobacter sp. nov., isolated from Han river, South Korea.</title>
        <authorList>
            <person name="Lee D.-H."/>
            <person name="Kim Y.-S."/>
            <person name="Hwang E.-M."/>
            <person name="Le Tran T.C."/>
            <person name="Cha C.-J."/>
        </authorList>
    </citation>
    <scope>NUCLEOTIDE SEQUENCE [LARGE SCALE GENOMIC DNA]</scope>
    <source>
        <strain evidence="1 2">CJ43</strain>
    </source>
</reference>
<evidence type="ECO:0000313" key="1">
    <source>
        <dbReference type="EMBL" id="QEK52821.1"/>
    </source>
</evidence>
<dbReference type="Proteomes" id="UP000323653">
    <property type="component" value="Chromosome"/>
</dbReference>
<keyword evidence="2" id="KW-1185">Reference proteome</keyword>
<dbReference type="KEGG" id="pej:FYC62_14975"/>
<name>A0A5C0VMI5_9SPHI</name>
<proteinExistence type="predicted"/>
<dbReference type="EMBL" id="CP043329">
    <property type="protein sequence ID" value="QEK52821.1"/>
    <property type="molecule type" value="Genomic_DNA"/>
</dbReference>
<sequence length="254" mass="28774">MKKVLLLMLTASALLGACKKDKDDSNPANGCKIVKFTPSGGHDYVNSEYLITYNSDGKISTITNADETRRFSYESSKMLVSVDNLLITYNYNSPNQINSIITNSQWPENVSVTYADNKVSKILTSVDDISSTFTYSSNEVVKILEKWGDTDTEEALITYKEEKYSNPLIFELIFPSMIDGDIRNFIRYNLSNSFGASEKRLIDKIEYIGKGDRSYNTRTDTYSYLKDDKGNIIQIIITSTSYTTRSFTLEYSCN</sequence>
<dbReference type="PROSITE" id="PS51257">
    <property type="entry name" value="PROKAR_LIPOPROTEIN"/>
    <property type="match status" value="1"/>
</dbReference>
<evidence type="ECO:0008006" key="3">
    <source>
        <dbReference type="Google" id="ProtNLM"/>
    </source>
</evidence>
<gene>
    <name evidence="1" type="ORF">FYC62_14975</name>
</gene>
<organism evidence="1 2">
    <name type="scientific">Pedobacter aquae</name>
    <dbReference type="NCBI Taxonomy" id="2605747"/>
    <lineage>
        <taxon>Bacteria</taxon>
        <taxon>Pseudomonadati</taxon>
        <taxon>Bacteroidota</taxon>
        <taxon>Sphingobacteriia</taxon>
        <taxon>Sphingobacteriales</taxon>
        <taxon>Sphingobacteriaceae</taxon>
        <taxon>Pedobacter</taxon>
    </lineage>
</organism>